<organism evidence="1">
    <name type="scientific">marine sediment metagenome</name>
    <dbReference type="NCBI Taxonomy" id="412755"/>
    <lineage>
        <taxon>unclassified sequences</taxon>
        <taxon>metagenomes</taxon>
        <taxon>ecological metagenomes</taxon>
    </lineage>
</organism>
<sequence length="50" mass="5580">VARANDIEVLEGRGFENAYVHLDLTHLGADRIKERLPGIRDISIFFAGVD</sequence>
<dbReference type="SUPFAM" id="SSF56425">
    <property type="entry name" value="Succinate dehydrogenase/fumarate reductase flavoprotein, catalytic domain"/>
    <property type="match status" value="1"/>
</dbReference>
<gene>
    <name evidence="1" type="ORF">S01H4_67035</name>
</gene>
<dbReference type="Gene3D" id="3.90.700.10">
    <property type="entry name" value="Succinate dehydrogenase/fumarate reductase flavoprotein, catalytic domain"/>
    <property type="match status" value="1"/>
</dbReference>
<dbReference type="EMBL" id="BART01041882">
    <property type="protein sequence ID" value="GAH29661.1"/>
    <property type="molecule type" value="Genomic_DNA"/>
</dbReference>
<protein>
    <submittedName>
        <fullName evidence="1">Uncharacterized protein</fullName>
    </submittedName>
</protein>
<dbReference type="AlphaFoldDB" id="X1E8P4"/>
<feature type="non-terminal residue" evidence="1">
    <location>
        <position position="1"/>
    </location>
</feature>
<name>X1E8P4_9ZZZZ</name>
<accession>X1E8P4</accession>
<proteinExistence type="predicted"/>
<reference evidence="1" key="1">
    <citation type="journal article" date="2014" name="Front. Microbiol.">
        <title>High frequency of phylogenetically diverse reductive dehalogenase-homologous genes in deep subseafloor sedimentary metagenomes.</title>
        <authorList>
            <person name="Kawai M."/>
            <person name="Futagami T."/>
            <person name="Toyoda A."/>
            <person name="Takaki Y."/>
            <person name="Nishi S."/>
            <person name="Hori S."/>
            <person name="Arai W."/>
            <person name="Tsubouchi T."/>
            <person name="Morono Y."/>
            <person name="Uchiyama I."/>
            <person name="Ito T."/>
            <person name="Fujiyama A."/>
            <person name="Inagaki F."/>
            <person name="Takami H."/>
        </authorList>
    </citation>
    <scope>NUCLEOTIDE SEQUENCE</scope>
    <source>
        <strain evidence="1">Expedition CK06-06</strain>
    </source>
</reference>
<dbReference type="InterPro" id="IPR027477">
    <property type="entry name" value="Succ_DH/fumarate_Rdtase_cat_sf"/>
</dbReference>
<feature type="non-terminal residue" evidence="1">
    <location>
        <position position="50"/>
    </location>
</feature>
<evidence type="ECO:0000313" key="1">
    <source>
        <dbReference type="EMBL" id="GAH29661.1"/>
    </source>
</evidence>
<comment type="caution">
    <text evidence="1">The sequence shown here is derived from an EMBL/GenBank/DDBJ whole genome shotgun (WGS) entry which is preliminary data.</text>
</comment>